<dbReference type="OrthoDB" id="196738at2"/>
<dbReference type="AlphaFoldDB" id="A0A0P7C6B6"/>
<keyword evidence="3" id="KW-1185">Reference proteome</keyword>
<organism evidence="2 3">
    <name type="scientific">Jiulongibacter sediminis</name>
    <dbReference type="NCBI Taxonomy" id="1605367"/>
    <lineage>
        <taxon>Bacteria</taxon>
        <taxon>Pseudomonadati</taxon>
        <taxon>Bacteroidota</taxon>
        <taxon>Cytophagia</taxon>
        <taxon>Cytophagales</taxon>
        <taxon>Leadbetterellaceae</taxon>
        <taxon>Jiulongibacter</taxon>
    </lineage>
</organism>
<dbReference type="EMBL" id="LGTQ01000009">
    <property type="protein sequence ID" value="KPM47818.1"/>
    <property type="molecule type" value="Genomic_DNA"/>
</dbReference>
<dbReference type="Pfam" id="PF14376">
    <property type="entry name" value="Haem_bd"/>
    <property type="match status" value="1"/>
</dbReference>
<dbReference type="PATRIC" id="fig|1605367.3.peg.3639"/>
<reference evidence="2 3" key="1">
    <citation type="submission" date="2015-07" db="EMBL/GenBank/DDBJ databases">
        <title>The draft genome sequence of Leadbetterella sp. JN14-9.</title>
        <authorList>
            <person name="Liu Y."/>
            <person name="Du J."/>
            <person name="Shao Z."/>
        </authorList>
    </citation>
    <scope>NUCLEOTIDE SEQUENCE [LARGE SCALE GENOMIC DNA]</scope>
    <source>
        <strain evidence="2 3">JN14-9</strain>
    </source>
</reference>
<accession>A0A0P7C6B6</accession>
<dbReference type="SMART" id="SM01235">
    <property type="entry name" value="Haem_bd"/>
    <property type="match status" value="1"/>
</dbReference>
<protein>
    <recommendedName>
        <fullName evidence="1">Haem-binding domain-containing protein</fullName>
    </recommendedName>
</protein>
<evidence type="ECO:0000259" key="1">
    <source>
        <dbReference type="SMART" id="SM01235"/>
    </source>
</evidence>
<evidence type="ECO:0000313" key="2">
    <source>
        <dbReference type="EMBL" id="KPM47818.1"/>
    </source>
</evidence>
<dbReference type="STRING" id="1605367.AFM12_11225"/>
<dbReference type="RefSeq" id="WP_055148223.1">
    <property type="nucleotide sequence ID" value="NZ_JXSZ01000009.1"/>
</dbReference>
<proteinExistence type="predicted"/>
<name>A0A0P7C6B6_9BACT</name>
<dbReference type="Proteomes" id="UP000050454">
    <property type="component" value="Unassembled WGS sequence"/>
</dbReference>
<gene>
    <name evidence="2" type="ORF">AFM12_11225</name>
</gene>
<evidence type="ECO:0000313" key="3">
    <source>
        <dbReference type="Proteomes" id="UP000050454"/>
    </source>
</evidence>
<comment type="caution">
    <text evidence="2">The sequence shown here is derived from an EMBL/GenBank/DDBJ whole genome shotgun (WGS) entry which is preliminary data.</text>
</comment>
<feature type="domain" description="Haem-binding" evidence="1">
    <location>
        <begin position="10"/>
        <end position="146"/>
    </location>
</feature>
<dbReference type="InterPro" id="IPR025992">
    <property type="entry name" value="Haem-bd"/>
</dbReference>
<sequence>MMKKILLGLLVVLIVIQFIQPEKNISETRSPNDIRTLYEVPDDVGLILEKACDDCHSNNTKYPWYSNIQPVAWFLAHHVDDGKKHFDLSEFAAYSPDWVKWHKLEELVEMVDEGEMPLESYTLIHRDAILTDAEKASLIGWAQDIRAQMEADSTIDLTPPKRGPRPGDH</sequence>